<name>A0A6A6QSJ1_9PEZI</name>
<dbReference type="EMBL" id="MU004189">
    <property type="protein sequence ID" value="KAF2495119.1"/>
    <property type="molecule type" value="Genomic_DNA"/>
</dbReference>
<feature type="transmembrane region" description="Helical" evidence="1">
    <location>
        <begin position="12"/>
        <end position="37"/>
    </location>
</feature>
<keyword evidence="3" id="KW-1185">Reference proteome</keyword>
<evidence type="ECO:0000313" key="3">
    <source>
        <dbReference type="Proteomes" id="UP000799750"/>
    </source>
</evidence>
<keyword evidence="1" id="KW-0812">Transmembrane</keyword>
<reference evidence="2" key="1">
    <citation type="journal article" date="2020" name="Stud. Mycol.">
        <title>101 Dothideomycetes genomes: a test case for predicting lifestyles and emergence of pathogens.</title>
        <authorList>
            <person name="Haridas S."/>
            <person name="Albert R."/>
            <person name="Binder M."/>
            <person name="Bloem J."/>
            <person name="Labutti K."/>
            <person name="Salamov A."/>
            <person name="Andreopoulos B."/>
            <person name="Baker S."/>
            <person name="Barry K."/>
            <person name="Bills G."/>
            <person name="Bluhm B."/>
            <person name="Cannon C."/>
            <person name="Castanera R."/>
            <person name="Culley D."/>
            <person name="Daum C."/>
            <person name="Ezra D."/>
            <person name="Gonzalez J."/>
            <person name="Henrissat B."/>
            <person name="Kuo A."/>
            <person name="Liang C."/>
            <person name="Lipzen A."/>
            <person name="Lutzoni F."/>
            <person name="Magnuson J."/>
            <person name="Mondo S."/>
            <person name="Nolan M."/>
            <person name="Ohm R."/>
            <person name="Pangilinan J."/>
            <person name="Park H.-J."/>
            <person name="Ramirez L."/>
            <person name="Alfaro M."/>
            <person name="Sun H."/>
            <person name="Tritt A."/>
            <person name="Yoshinaga Y."/>
            <person name="Zwiers L.-H."/>
            <person name="Turgeon B."/>
            <person name="Goodwin S."/>
            <person name="Spatafora J."/>
            <person name="Crous P."/>
            <person name="Grigoriev I."/>
        </authorList>
    </citation>
    <scope>NUCLEOTIDE SEQUENCE</scope>
    <source>
        <strain evidence="2">CBS 269.34</strain>
    </source>
</reference>
<accession>A0A6A6QSJ1</accession>
<proteinExistence type="predicted"/>
<evidence type="ECO:0000313" key="2">
    <source>
        <dbReference type="EMBL" id="KAF2495119.1"/>
    </source>
</evidence>
<organism evidence="2 3">
    <name type="scientific">Lophium mytilinum</name>
    <dbReference type="NCBI Taxonomy" id="390894"/>
    <lineage>
        <taxon>Eukaryota</taxon>
        <taxon>Fungi</taxon>
        <taxon>Dikarya</taxon>
        <taxon>Ascomycota</taxon>
        <taxon>Pezizomycotina</taxon>
        <taxon>Dothideomycetes</taxon>
        <taxon>Pleosporomycetidae</taxon>
        <taxon>Mytilinidiales</taxon>
        <taxon>Mytilinidiaceae</taxon>
        <taxon>Lophium</taxon>
    </lineage>
</organism>
<gene>
    <name evidence="2" type="ORF">BU16DRAFT_527005</name>
</gene>
<keyword evidence="1" id="KW-0472">Membrane</keyword>
<evidence type="ECO:0000256" key="1">
    <source>
        <dbReference type="SAM" id="Phobius"/>
    </source>
</evidence>
<keyword evidence="1" id="KW-1133">Transmembrane helix</keyword>
<dbReference type="Proteomes" id="UP000799750">
    <property type="component" value="Unassembled WGS sequence"/>
</dbReference>
<protein>
    <submittedName>
        <fullName evidence="2">Uncharacterized protein</fullName>
    </submittedName>
</protein>
<feature type="transmembrane region" description="Helical" evidence="1">
    <location>
        <begin position="43"/>
        <end position="62"/>
    </location>
</feature>
<dbReference type="AlphaFoldDB" id="A0A6A6QSJ1"/>
<sequence length="72" mass="7398">MATSPTSRYNRHTIGALASLEAFLGGTLAVAAAVFLATPPSSGHSVVLLLSVASVLLATRFTPSKGHRHSKP</sequence>